<feature type="transmembrane region" description="Helical" evidence="5">
    <location>
        <begin position="76"/>
        <end position="93"/>
    </location>
</feature>
<dbReference type="InterPro" id="IPR007267">
    <property type="entry name" value="GtrA_DPMS_TM"/>
</dbReference>
<dbReference type="Pfam" id="PF04138">
    <property type="entry name" value="GtrA_DPMS_TM"/>
    <property type="match status" value="1"/>
</dbReference>
<evidence type="ECO:0000256" key="1">
    <source>
        <dbReference type="ARBA" id="ARBA00004141"/>
    </source>
</evidence>
<keyword evidence="8" id="KW-1185">Reference proteome</keyword>
<keyword evidence="4 5" id="KW-0472">Membrane</keyword>
<feature type="transmembrane region" description="Helical" evidence="5">
    <location>
        <begin position="35"/>
        <end position="56"/>
    </location>
</feature>
<comment type="subcellular location">
    <subcellularLocation>
        <location evidence="1">Membrane</location>
        <topology evidence="1">Multi-pass membrane protein</topology>
    </subcellularLocation>
</comment>
<protein>
    <submittedName>
        <fullName evidence="7">GtrA family protein</fullName>
    </submittedName>
</protein>
<comment type="caution">
    <text evidence="7">The sequence shown here is derived from an EMBL/GenBank/DDBJ whole genome shotgun (WGS) entry which is preliminary data.</text>
</comment>
<keyword evidence="2 5" id="KW-0812">Transmembrane</keyword>
<keyword evidence="3 5" id="KW-1133">Transmembrane helix</keyword>
<evidence type="ECO:0000256" key="3">
    <source>
        <dbReference type="ARBA" id="ARBA00022989"/>
    </source>
</evidence>
<gene>
    <name evidence="7" type="ORF">JZX89_25075</name>
</gene>
<evidence type="ECO:0000313" key="8">
    <source>
        <dbReference type="Proteomes" id="UP000664699"/>
    </source>
</evidence>
<evidence type="ECO:0000256" key="4">
    <source>
        <dbReference type="ARBA" id="ARBA00023136"/>
    </source>
</evidence>
<organism evidence="7 8">
    <name type="scientific">Agrobacterium burrii</name>
    <dbReference type="NCBI Taxonomy" id="2815339"/>
    <lineage>
        <taxon>Bacteria</taxon>
        <taxon>Pseudomonadati</taxon>
        <taxon>Pseudomonadota</taxon>
        <taxon>Alphaproteobacteria</taxon>
        <taxon>Hyphomicrobiales</taxon>
        <taxon>Rhizobiaceae</taxon>
        <taxon>Rhizobium/Agrobacterium group</taxon>
        <taxon>Agrobacterium</taxon>
        <taxon>Agrobacterium tumefaciens complex</taxon>
    </lineage>
</organism>
<feature type="domain" description="GtrA/DPMS transmembrane" evidence="6">
    <location>
        <begin position="9"/>
        <end position="131"/>
    </location>
</feature>
<dbReference type="EMBL" id="JAFLNA010000017">
    <property type="protein sequence ID" value="MBO0134021.1"/>
    <property type="molecule type" value="Genomic_DNA"/>
</dbReference>
<sequence>MTPGTLTFRYAIFAAVATFANLATQRIVLQTGSTGTHFIAAIGMGTLVGLVIKYALDKRWIFYDQDMGVKNNTRKFTLYTVMGILTTLIFWGAETTFWQIWQTDLMREIGAIIGLAMGYVVKYNLDKRFVFNDKRGELAL</sequence>
<dbReference type="RefSeq" id="WP_207135684.1">
    <property type="nucleotide sequence ID" value="NZ_JAFLNA010000017.1"/>
</dbReference>
<proteinExistence type="predicted"/>
<evidence type="ECO:0000256" key="2">
    <source>
        <dbReference type="ARBA" id="ARBA00022692"/>
    </source>
</evidence>
<name>A0ABS3EQ30_9HYPH</name>
<feature type="transmembrane region" description="Helical" evidence="5">
    <location>
        <begin position="7"/>
        <end position="29"/>
    </location>
</feature>
<feature type="transmembrane region" description="Helical" evidence="5">
    <location>
        <begin position="105"/>
        <end position="125"/>
    </location>
</feature>
<dbReference type="Proteomes" id="UP000664699">
    <property type="component" value="Unassembled WGS sequence"/>
</dbReference>
<dbReference type="NCBIfam" id="NF037976">
    <property type="entry name" value="gtrA_1"/>
    <property type="match status" value="1"/>
</dbReference>
<evidence type="ECO:0000259" key="6">
    <source>
        <dbReference type="Pfam" id="PF04138"/>
    </source>
</evidence>
<reference evidence="7 8" key="1">
    <citation type="submission" date="2021-03" db="EMBL/GenBank/DDBJ databases">
        <title>Whole genome sequence of Agrobacterium sp. strain Rnr.</title>
        <authorList>
            <person name="Mafakheri H."/>
            <person name="Taghavi S.M."/>
            <person name="Nemanja K."/>
            <person name="Osdaghi E."/>
        </authorList>
    </citation>
    <scope>NUCLEOTIDE SEQUENCE [LARGE SCALE GENOMIC DNA]</scope>
    <source>
        <strain evidence="7 8">Rnr</strain>
    </source>
</reference>
<evidence type="ECO:0000256" key="5">
    <source>
        <dbReference type="SAM" id="Phobius"/>
    </source>
</evidence>
<accession>A0ABS3EQ30</accession>
<evidence type="ECO:0000313" key="7">
    <source>
        <dbReference type="EMBL" id="MBO0134021.1"/>
    </source>
</evidence>